<dbReference type="GO" id="GO:0006281">
    <property type="term" value="P:DNA repair"/>
    <property type="evidence" value="ECO:0007669"/>
    <property type="project" value="UniProtKB-UniRule"/>
</dbReference>
<dbReference type="PANTHER" id="PTHR30446:SF0">
    <property type="entry name" value="RECOMBINATION PROTEIN RECR"/>
    <property type="match status" value="1"/>
</dbReference>
<gene>
    <name evidence="7" type="primary">recR</name>
    <name evidence="9" type="ORF">A3B07_01815</name>
</gene>
<dbReference type="AlphaFoldDB" id="A0A1G2SCA9"/>
<protein>
    <recommendedName>
        <fullName evidence="7">Recombination protein RecR</fullName>
    </recommendedName>
</protein>
<dbReference type="InterPro" id="IPR006171">
    <property type="entry name" value="TOPRIM_dom"/>
</dbReference>
<comment type="caution">
    <text evidence="9">The sequence shown here is derived from an EMBL/GenBank/DDBJ whole genome shotgun (WGS) entry which is preliminary data.</text>
</comment>
<dbReference type="GO" id="GO:0003677">
    <property type="term" value="F:DNA binding"/>
    <property type="evidence" value="ECO:0007669"/>
    <property type="project" value="UniProtKB-UniRule"/>
</dbReference>
<evidence type="ECO:0000256" key="4">
    <source>
        <dbReference type="ARBA" id="ARBA00022833"/>
    </source>
</evidence>
<dbReference type="PROSITE" id="PS50880">
    <property type="entry name" value="TOPRIM"/>
    <property type="match status" value="1"/>
</dbReference>
<feature type="domain" description="Toprim" evidence="8">
    <location>
        <begin position="69"/>
        <end position="171"/>
    </location>
</feature>
<dbReference type="Proteomes" id="UP000178817">
    <property type="component" value="Unassembled WGS sequence"/>
</dbReference>
<dbReference type="Gene3D" id="3.40.1360.10">
    <property type="match status" value="1"/>
</dbReference>
<dbReference type="GO" id="GO:0008270">
    <property type="term" value="F:zinc ion binding"/>
    <property type="evidence" value="ECO:0007669"/>
    <property type="project" value="UniProtKB-KW"/>
</dbReference>
<reference evidence="9 10" key="1">
    <citation type="journal article" date="2016" name="Nat. Commun.">
        <title>Thousands of microbial genomes shed light on interconnected biogeochemical processes in an aquifer system.</title>
        <authorList>
            <person name="Anantharaman K."/>
            <person name="Brown C.T."/>
            <person name="Hug L.A."/>
            <person name="Sharon I."/>
            <person name="Castelle C.J."/>
            <person name="Probst A.J."/>
            <person name="Thomas B.C."/>
            <person name="Singh A."/>
            <person name="Wilkins M.J."/>
            <person name="Karaoz U."/>
            <person name="Brodie E.L."/>
            <person name="Williams K.H."/>
            <person name="Hubbard S.S."/>
            <person name="Banfield J.F."/>
        </authorList>
    </citation>
    <scope>NUCLEOTIDE SEQUENCE [LARGE SCALE GENOMIC DNA]</scope>
</reference>
<keyword evidence="5 7" id="KW-0233">DNA recombination</keyword>
<evidence type="ECO:0000259" key="8">
    <source>
        <dbReference type="PROSITE" id="PS50880"/>
    </source>
</evidence>
<dbReference type="EMBL" id="MHUV01000005">
    <property type="protein sequence ID" value="OHA82650.1"/>
    <property type="molecule type" value="Genomic_DNA"/>
</dbReference>
<keyword evidence="2 7" id="KW-0227">DNA damage</keyword>
<comment type="function">
    <text evidence="7">May play a role in DNA repair. It seems to be involved in an RecBC-independent recombinational process of DNA repair. It may act with RecF and RecO.</text>
</comment>
<keyword evidence="4 7" id="KW-0862">Zinc</keyword>
<accession>A0A1G2SCA9</accession>
<evidence type="ECO:0000256" key="6">
    <source>
        <dbReference type="ARBA" id="ARBA00023204"/>
    </source>
</evidence>
<comment type="similarity">
    <text evidence="7">Belongs to the RecR family.</text>
</comment>
<evidence type="ECO:0000313" key="10">
    <source>
        <dbReference type="Proteomes" id="UP000178817"/>
    </source>
</evidence>
<dbReference type="InterPro" id="IPR000093">
    <property type="entry name" value="DNA_Rcmb_RecR"/>
</dbReference>
<evidence type="ECO:0000256" key="1">
    <source>
        <dbReference type="ARBA" id="ARBA00022723"/>
    </source>
</evidence>
<dbReference type="HAMAP" id="MF_00017">
    <property type="entry name" value="RecR"/>
    <property type="match status" value="1"/>
</dbReference>
<comment type="caution">
    <text evidence="7">Lacks conserved residue(s) required for the propagation of feature annotation.</text>
</comment>
<evidence type="ECO:0000256" key="3">
    <source>
        <dbReference type="ARBA" id="ARBA00022771"/>
    </source>
</evidence>
<evidence type="ECO:0000256" key="2">
    <source>
        <dbReference type="ARBA" id="ARBA00022763"/>
    </source>
</evidence>
<evidence type="ECO:0000256" key="5">
    <source>
        <dbReference type="ARBA" id="ARBA00023172"/>
    </source>
</evidence>
<name>A0A1G2SCA9_9BACT</name>
<sequence>MKFPGIGTRQAKRFVYFLLAQNPQYVDELAQEIANLKKTIAQCSSCFRFYPRTNTSPLCTICAGDSDNSTLLVVEKDTDFESVKRSGSYAGKYFILGGTIPVLATDPASKIRIRELIARIEQGVPEGLSEIILALSVNPESDFTREYIIKALEPIAQKYQLSITTLGRGLSTGTELEYSDGDTLRYALKNRG</sequence>
<keyword evidence="3 7" id="KW-0863">Zinc-finger</keyword>
<dbReference type="PANTHER" id="PTHR30446">
    <property type="entry name" value="RECOMBINATION PROTEIN RECR"/>
    <property type="match status" value="1"/>
</dbReference>
<dbReference type="STRING" id="1802726.A3B07_01815"/>
<dbReference type="GO" id="GO:0006310">
    <property type="term" value="P:DNA recombination"/>
    <property type="evidence" value="ECO:0007669"/>
    <property type="project" value="UniProtKB-UniRule"/>
</dbReference>
<proteinExistence type="inferred from homology"/>
<dbReference type="Gene3D" id="1.10.8.420">
    <property type="entry name" value="RecR Domain 1"/>
    <property type="match status" value="1"/>
</dbReference>
<keyword evidence="6 7" id="KW-0234">DNA repair</keyword>
<evidence type="ECO:0000313" key="9">
    <source>
        <dbReference type="EMBL" id="OHA82650.1"/>
    </source>
</evidence>
<dbReference type="SUPFAM" id="SSF111304">
    <property type="entry name" value="Recombination protein RecR"/>
    <property type="match status" value="1"/>
</dbReference>
<evidence type="ECO:0000256" key="7">
    <source>
        <dbReference type="HAMAP-Rule" id="MF_00017"/>
    </source>
</evidence>
<dbReference type="Pfam" id="PF21175">
    <property type="entry name" value="RecR_C"/>
    <property type="match status" value="1"/>
</dbReference>
<organism evidence="9 10">
    <name type="scientific">Candidatus Yonathbacteria bacterium RIFCSPLOWO2_01_FULL_43_27</name>
    <dbReference type="NCBI Taxonomy" id="1802726"/>
    <lineage>
        <taxon>Bacteria</taxon>
        <taxon>Candidatus Yonathiibacteriota</taxon>
    </lineage>
</organism>
<dbReference type="InterPro" id="IPR023627">
    <property type="entry name" value="Rcmb_RecR"/>
</dbReference>
<keyword evidence="1 7" id="KW-0479">Metal-binding</keyword>